<sequence length="215" mass="24483">MATIKIDPQKTREIIKDITTSTLSAYQLGQKYKLSKMTIDRIGRDHLGTDIYSRREKLAFASLCAQIKELRDRNYSLTSIADQLGISKSSIFDISKKMKSQTSEEATSAEDNEVQVISIESKVEGEPKLPAGRITPQVAKEAHPAKTERFDGRNFHRWYPQRNKHHSNRPRQSLKNSRSPHGYIKICLNDIQITFNPAQREAEEVITRILSGINS</sequence>
<proteinExistence type="predicted"/>
<dbReference type="RefSeq" id="WP_074842057.1">
    <property type="nucleotide sequence ID" value="NZ_CP047056.1"/>
</dbReference>
<gene>
    <name evidence="2" type="ORF">SAMN04487865_11692</name>
</gene>
<evidence type="ECO:0000313" key="2">
    <source>
        <dbReference type="EMBL" id="SFK63994.1"/>
    </source>
</evidence>
<dbReference type="Proteomes" id="UP000243374">
    <property type="component" value="Unassembled WGS sequence"/>
</dbReference>
<protein>
    <recommendedName>
        <fullName evidence="4">Helix-turn-helix domain of resolvase</fullName>
    </recommendedName>
</protein>
<evidence type="ECO:0000313" key="3">
    <source>
        <dbReference type="Proteomes" id="UP000243374"/>
    </source>
</evidence>
<evidence type="ECO:0008006" key="4">
    <source>
        <dbReference type="Google" id="ProtNLM"/>
    </source>
</evidence>
<reference evidence="2 3" key="1">
    <citation type="submission" date="2016-10" db="EMBL/GenBank/DDBJ databases">
        <authorList>
            <person name="Varghese N."/>
            <person name="Submissions S."/>
        </authorList>
    </citation>
    <scope>NUCLEOTIDE SEQUENCE [LARGE SCALE GENOMIC DNA]</scope>
    <source>
        <strain evidence="2 3">22B</strain>
    </source>
</reference>
<organism evidence="2 3">
    <name type="scientific">Succinivibrio dextrinosolvens</name>
    <dbReference type="NCBI Taxonomy" id="83771"/>
    <lineage>
        <taxon>Bacteria</taxon>
        <taxon>Pseudomonadati</taxon>
        <taxon>Pseudomonadota</taxon>
        <taxon>Gammaproteobacteria</taxon>
        <taxon>Aeromonadales</taxon>
        <taxon>Succinivibrionaceae</taxon>
        <taxon>Succinivibrio</taxon>
    </lineage>
</organism>
<name>A0A662ZDQ4_9GAMM</name>
<evidence type="ECO:0000256" key="1">
    <source>
        <dbReference type="SAM" id="MobiDB-lite"/>
    </source>
</evidence>
<dbReference type="AlphaFoldDB" id="A0A662ZDQ4"/>
<accession>A0A662ZDQ4</accession>
<feature type="region of interest" description="Disordered" evidence="1">
    <location>
        <begin position="158"/>
        <end position="178"/>
    </location>
</feature>
<keyword evidence="3" id="KW-1185">Reference proteome</keyword>
<dbReference type="EMBL" id="FOSF01000169">
    <property type="protein sequence ID" value="SFK63994.1"/>
    <property type="molecule type" value="Genomic_DNA"/>
</dbReference>
<dbReference type="OrthoDB" id="7061554at2"/>